<dbReference type="Pfam" id="PF01370">
    <property type="entry name" value="Epimerase"/>
    <property type="match status" value="1"/>
</dbReference>
<proteinExistence type="predicted"/>
<evidence type="ECO:0000313" key="3">
    <source>
        <dbReference type="Proteomes" id="UP000029224"/>
    </source>
</evidence>
<organism evidence="2 3">
    <name type="scientific">Vibrio maritimus</name>
    <dbReference type="NCBI Taxonomy" id="990268"/>
    <lineage>
        <taxon>Bacteria</taxon>
        <taxon>Pseudomonadati</taxon>
        <taxon>Pseudomonadota</taxon>
        <taxon>Gammaproteobacteria</taxon>
        <taxon>Vibrionales</taxon>
        <taxon>Vibrionaceae</taxon>
        <taxon>Vibrio</taxon>
    </lineage>
</organism>
<dbReference type="AlphaFoldDB" id="A0A090SZZ6"/>
<name>A0A090SZZ6_9VIBR</name>
<gene>
    <name evidence="2" type="ORF">JCM19240_5430</name>
</gene>
<sequence length="277" mass="31635">MKVLVAGASGYLGRHVTERFLSAGFNVYRYQRSNAGGVPICCEPTRVDEVGLEDFDVVINCARPHWSQYEPEQIAQIESELLSKLELYASPNAIKIHTSGVWLFGHATKAELHRFEHKPFESVERDVETIHQVLTRNWHVVYCPSLIYGGEDCQLRRILEEREDTAVDVALPSIGYNQYVHVADVAQFYLDLVVSHACNGKQHFIAEDKGYSPLAFAERLQEYGVITCINRYSWEKYQSKFASNAVDIEKLHLDLPISKHFSTNHKIDDYLAAWLES</sequence>
<feature type="domain" description="NAD-dependent epimerase/dehydratase" evidence="1">
    <location>
        <begin position="3"/>
        <end position="83"/>
    </location>
</feature>
<dbReference type="EMBL" id="BBMT01000001">
    <property type="protein sequence ID" value="GAL31999.1"/>
    <property type="molecule type" value="Genomic_DNA"/>
</dbReference>
<reference evidence="2 3" key="2">
    <citation type="submission" date="2014-09" db="EMBL/GenBank/DDBJ databases">
        <authorList>
            <consortium name="NBRP consortium"/>
            <person name="Sawabe T."/>
            <person name="Meirelles P."/>
            <person name="Nakanishi M."/>
            <person name="Sayaka M."/>
            <person name="Hattori M."/>
            <person name="Ohkuma M."/>
        </authorList>
    </citation>
    <scope>NUCLEOTIDE SEQUENCE [LARGE SCALE GENOMIC DNA]</scope>
    <source>
        <strain evidence="2 3">JCM 19240</strain>
    </source>
</reference>
<dbReference type="InterPro" id="IPR051783">
    <property type="entry name" value="NAD(P)-dependent_oxidoreduct"/>
</dbReference>
<dbReference type="SUPFAM" id="SSF51735">
    <property type="entry name" value="NAD(P)-binding Rossmann-fold domains"/>
    <property type="match status" value="1"/>
</dbReference>
<evidence type="ECO:0000259" key="1">
    <source>
        <dbReference type="Pfam" id="PF01370"/>
    </source>
</evidence>
<dbReference type="OrthoDB" id="9787292at2"/>
<keyword evidence="3" id="KW-1185">Reference proteome</keyword>
<dbReference type="Gene3D" id="3.40.50.720">
    <property type="entry name" value="NAD(P)-binding Rossmann-like Domain"/>
    <property type="match status" value="1"/>
</dbReference>
<dbReference type="InterPro" id="IPR001509">
    <property type="entry name" value="Epimerase_deHydtase"/>
</dbReference>
<accession>A0A090SZZ6</accession>
<dbReference type="InterPro" id="IPR036291">
    <property type="entry name" value="NAD(P)-bd_dom_sf"/>
</dbReference>
<reference evidence="2 3" key="1">
    <citation type="submission" date="2014-09" db="EMBL/GenBank/DDBJ databases">
        <title>Vibrio maritimus JCM 19240. (C210) whole genome shotgun sequence.</title>
        <authorList>
            <person name="Sawabe T."/>
            <person name="Meirelles P."/>
            <person name="Nakanishi M."/>
            <person name="Sayaka M."/>
            <person name="Hattori M."/>
            <person name="Ohkuma M."/>
        </authorList>
    </citation>
    <scope>NUCLEOTIDE SEQUENCE [LARGE SCALE GENOMIC DNA]</scope>
    <source>
        <strain evidence="2 3">JCM 19240</strain>
    </source>
</reference>
<dbReference type="PANTHER" id="PTHR48079:SF6">
    <property type="entry name" value="NAD(P)-BINDING DOMAIN-CONTAINING PROTEIN-RELATED"/>
    <property type="match status" value="1"/>
</dbReference>
<comment type="caution">
    <text evidence="2">The sequence shown here is derived from an EMBL/GenBank/DDBJ whole genome shotgun (WGS) entry which is preliminary data.</text>
</comment>
<dbReference type="Proteomes" id="UP000029224">
    <property type="component" value="Unassembled WGS sequence"/>
</dbReference>
<dbReference type="PANTHER" id="PTHR48079">
    <property type="entry name" value="PROTEIN YEEZ"/>
    <property type="match status" value="1"/>
</dbReference>
<dbReference type="GO" id="GO:0004029">
    <property type="term" value="F:aldehyde dehydrogenase (NAD+) activity"/>
    <property type="evidence" value="ECO:0007669"/>
    <property type="project" value="TreeGrafter"/>
</dbReference>
<evidence type="ECO:0000313" key="2">
    <source>
        <dbReference type="EMBL" id="GAL31999.1"/>
    </source>
</evidence>
<dbReference type="GO" id="GO:0005737">
    <property type="term" value="C:cytoplasm"/>
    <property type="evidence" value="ECO:0007669"/>
    <property type="project" value="TreeGrafter"/>
</dbReference>
<protein>
    <recommendedName>
        <fullName evidence="1">NAD-dependent epimerase/dehydratase domain-containing protein</fullName>
    </recommendedName>
</protein>